<gene>
    <name evidence="2" type="ORF">MCHLO_13926</name>
</gene>
<sequence length="170" mass="19582">MWGEDPSQVIPPHEDPSTSTPDPREFSYPQPNSLRILSATFDILSGTQVHDFMAQWPKLTQLSIRLLRASGSPRDKHCAETFFNDFFPVLSSSLERLALRWQCYVPHNIFAPGESITSIAPTLLDELLEESRCSRLTAVWLEGCEYLLRWRKSLQEPPVCIKICYTREER</sequence>
<evidence type="ECO:0000313" key="2">
    <source>
        <dbReference type="EMBL" id="GAT57381.1"/>
    </source>
</evidence>
<organism evidence="2 3">
    <name type="scientific">Mycena chlorophos</name>
    <name type="common">Agaric fungus</name>
    <name type="synonym">Agaricus chlorophos</name>
    <dbReference type="NCBI Taxonomy" id="658473"/>
    <lineage>
        <taxon>Eukaryota</taxon>
        <taxon>Fungi</taxon>
        <taxon>Dikarya</taxon>
        <taxon>Basidiomycota</taxon>
        <taxon>Agaricomycotina</taxon>
        <taxon>Agaricomycetes</taxon>
        <taxon>Agaricomycetidae</taxon>
        <taxon>Agaricales</taxon>
        <taxon>Marasmiineae</taxon>
        <taxon>Mycenaceae</taxon>
        <taxon>Mycena</taxon>
    </lineage>
</organism>
<accession>A0ABQ0M208</accession>
<evidence type="ECO:0000313" key="3">
    <source>
        <dbReference type="Proteomes" id="UP000815677"/>
    </source>
</evidence>
<name>A0ABQ0M208_MYCCL</name>
<dbReference type="EMBL" id="DF849449">
    <property type="protein sequence ID" value="GAT57381.1"/>
    <property type="molecule type" value="Genomic_DNA"/>
</dbReference>
<feature type="region of interest" description="Disordered" evidence="1">
    <location>
        <begin position="1"/>
        <end position="27"/>
    </location>
</feature>
<protein>
    <submittedName>
        <fullName evidence="2">Uncharacterized protein</fullName>
    </submittedName>
</protein>
<keyword evidence="3" id="KW-1185">Reference proteome</keyword>
<evidence type="ECO:0000256" key="1">
    <source>
        <dbReference type="SAM" id="MobiDB-lite"/>
    </source>
</evidence>
<dbReference type="Proteomes" id="UP000815677">
    <property type="component" value="Unassembled WGS sequence"/>
</dbReference>
<reference evidence="2" key="1">
    <citation type="submission" date="2014-09" db="EMBL/GenBank/DDBJ databases">
        <title>Genome sequence of the luminous mushroom Mycena chlorophos for searching fungal bioluminescence genes.</title>
        <authorList>
            <person name="Tanaka Y."/>
            <person name="Kasuga D."/>
            <person name="Oba Y."/>
            <person name="Hase S."/>
            <person name="Sato K."/>
            <person name="Oba Y."/>
            <person name="Sakakibara Y."/>
        </authorList>
    </citation>
    <scope>NUCLEOTIDE SEQUENCE</scope>
</reference>
<proteinExistence type="predicted"/>